<comment type="caution">
    <text evidence="2">The sequence shown here is derived from an EMBL/GenBank/DDBJ whole genome shotgun (WGS) entry which is preliminary data.</text>
</comment>
<name>A0A482VBD8_ASBVE</name>
<feature type="non-terminal residue" evidence="2">
    <location>
        <position position="54"/>
    </location>
</feature>
<evidence type="ECO:0000313" key="2">
    <source>
        <dbReference type="EMBL" id="RZB40575.1"/>
    </source>
</evidence>
<dbReference type="EMBL" id="QDEB01117673">
    <property type="protein sequence ID" value="RZB40575.1"/>
    <property type="molecule type" value="Genomic_DNA"/>
</dbReference>
<dbReference type="Proteomes" id="UP000292052">
    <property type="component" value="Unassembled WGS sequence"/>
</dbReference>
<protein>
    <recommendedName>
        <fullName evidence="1">Mutator-like transposase domain-containing protein</fullName>
    </recommendedName>
</protein>
<keyword evidence="3" id="KW-1185">Reference proteome</keyword>
<accession>A0A482VBD8</accession>
<evidence type="ECO:0000313" key="3">
    <source>
        <dbReference type="Proteomes" id="UP000292052"/>
    </source>
</evidence>
<proteinExistence type="predicted"/>
<dbReference type="AlphaFoldDB" id="A0A482VBD8"/>
<feature type="domain" description="Mutator-like transposase" evidence="1">
    <location>
        <begin position="3"/>
        <end position="54"/>
    </location>
</feature>
<dbReference type="InterPro" id="IPR049012">
    <property type="entry name" value="Mutator_transp_dom"/>
</dbReference>
<organism evidence="2 3">
    <name type="scientific">Asbolus verrucosus</name>
    <name type="common">Desert ironclad beetle</name>
    <dbReference type="NCBI Taxonomy" id="1661398"/>
    <lineage>
        <taxon>Eukaryota</taxon>
        <taxon>Metazoa</taxon>
        <taxon>Ecdysozoa</taxon>
        <taxon>Arthropoda</taxon>
        <taxon>Hexapoda</taxon>
        <taxon>Insecta</taxon>
        <taxon>Pterygota</taxon>
        <taxon>Neoptera</taxon>
        <taxon>Endopterygota</taxon>
        <taxon>Coleoptera</taxon>
        <taxon>Polyphaga</taxon>
        <taxon>Cucujiformia</taxon>
        <taxon>Tenebrionidae</taxon>
        <taxon>Pimeliinae</taxon>
        <taxon>Asbolus</taxon>
    </lineage>
</organism>
<evidence type="ECO:0000259" key="1">
    <source>
        <dbReference type="Pfam" id="PF20700"/>
    </source>
</evidence>
<sequence>MKKDVQHTCFKNWTRTSTSMESHFILEAFELSVATHNLKYGKIIDHGDSSVYRK</sequence>
<dbReference type="OrthoDB" id="6754701at2759"/>
<dbReference type="Pfam" id="PF20700">
    <property type="entry name" value="Mutator"/>
    <property type="match status" value="1"/>
</dbReference>
<reference evidence="2 3" key="1">
    <citation type="submission" date="2017-03" db="EMBL/GenBank/DDBJ databases">
        <title>Genome of the blue death feigning beetle - Asbolus verrucosus.</title>
        <authorList>
            <person name="Rider S.D."/>
        </authorList>
    </citation>
    <scope>NUCLEOTIDE SEQUENCE [LARGE SCALE GENOMIC DNA]</scope>
    <source>
        <strain evidence="2">Butters</strain>
        <tissue evidence="2">Head and leg muscle</tissue>
    </source>
</reference>
<gene>
    <name evidence="2" type="ORF">BDFB_013858</name>
</gene>